<protein>
    <submittedName>
        <fullName evidence="5">UDP-N-acetyl-D-glucosamine dehydrogenase</fullName>
        <ecNumber evidence="5">1.1.1.136</ecNumber>
    </submittedName>
</protein>
<dbReference type="SUPFAM" id="SSF51735">
    <property type="entry name" value="NAD(P)-binding Rossmann-fold domains"/>
    <property type="match status" value="1"/>
</dbReference>
<organism evidence="5 6">
    <name type="scientific">Prescottella agglutinans</name>
    <dbReference type="NCBI Taxonomy" id="1644129"/>
    <lineage>
        <taxon>Bacteria</taxon>
        <taxon>Bacillati</taxon>
        <taxon>Actinomycetota</taxon>
        <taxon>Actinomycetes</taxon>
        <taxon>Mycobacteriales</taxon>
        <taxon>Nocardiaceae</taxon>
        <taxon>Prescottella</taxon>
    </lineage>
</organism>
<evidence type="ECO:0000259" key="4">
    <source>
        <dbReference type="SMART" id="SM00984"/>
    </source>
</evidence>
<dbReference type="EMBL" id="JARXVC010000005">
    <property type="protein sequence ID" value="MDH6281358.1"/>
    <property type="molecule type" value="Genomic_DNA"/>
</dbReference>
<dbReference type="PANTHER" id="PTHR43491:SF1">
    <property type="entry name" value="UDP-N-ACETYL-D-MANNOSAMINE DEHYDROGENASE"/>
    <property type="match status" value="1"/>
</dbReference>
<sequence>MLLGDTKPSHTTVTRTGLLEATGSRKGFAFDVAIVGLGYVGLPTSLAFHAAGSTVLGIDVSEERLDVVRRQRADLVDADRQRLANALEDNGYETTSETARLAEAAAVIVCVPTPVDEHLTPELGILRKACRSVVEHAVPGQVLILTSTTYVGSTRDLLASELAARGLQVGADVFVAFSPERIDPGNDRFTHEEVPRVVGGVTPACTEAATAVLHRYTKNVHGVESTDAAEMTKLVENTFRAVNIALANEFAEICRSLRLDVMDVINAAATKPYGFMPFFPGPGVGGHCIPCDPHYLLWQLRKKRLSTPLIEQAMNGIAARPHQVAERARQTLSEHGCGIVGARVLVVGVAYKPNVEDLRESPALEIIADLVEMGADVTYHDPNFPILTLPDGTVLTHVTDPAAFEADLVIVHTAHDEVDLGWLDSASAVLDTTYRLDRIPSRVAL</sequence>
<dbReference type="PIRSF" id="PIRSF500136">
    <property type="entry name" value="UDP_ManNAc_DH"/>
    <property type="match status" value="1"/>
</dbReference>
<dbReference type="InterPro" id="IPR028359">
    <property type="entry name" value="UDP_ManNAc/GlcNAc_DH"/>
</dbReference>
<dbReference type="InterPro" id="IPR014027">
    <property type="entry name" value="UDP-Glc/GDP-Man_DH_C"/>
</dbReference>
<dbReference type="SUPFAM" id="SSF48179">
    <property type="entry name" value="6-phosphogluconate dehydrogenase C-terminal domain-like"/>
    <property type="match status" value="1"/>
</dbReference>
<dbReference type="InterPro" id="IPR036291">
    <property type="entry name" value="NAD(P)-bd_dom_sf"/>
</dbReference>
<dbReference type="PIRSF" id="PIRSF000124">
    <property type="entry name" value="UDPglc_GDPman_dh"/>
    <property type="match status" value="1"/>
</dbReference>
<evidence type="ECO:0000256" key="1">
    <source>
        <dbReference type="ARBA" id="ARBA00023002"/>
    </source>
</evidence>
<keyword evidence="6" id="KW-1185">Reference proteome</keyword>
<dbReference type="EC" id="1.1.1.136" evidence="5"/>
<dbReference type="InterPro" id="IPR017476">
    <property type="entry name" value="UDP-Glc/GDP-Man"/>
</dbReference>
<dbReference type="SMART" id="SM00984">
    <property type="entry name" value="UDPG_MGDP_dh_C"/>
    <property type="match status" value="1"/>
</dbReference>
<dbReference type="SUPFAM" id="SSF52413">
    <property type="entry name" value="UDP-glucose/GDP-mannose dehydrogenase C-terminal domain"/>
    <property type="match status" value="1"/>
</dbReference>
<gene>
    <name evidence="5" type="ORF">M2280_002578</name>
</gene>
<dbReference type="Pfam" id="PF03721">
    <property type="entry name" value="UDPG_MGDP_dh_N"/>
    <property type="match status" value="1"/>
</dbReference>
<evidence type="ECO:0000256" key="3">
    <source>
        <dbReference type="PIRNR" id="PIRNR000124"/>
    </source>
</evidence>
<keyword evidence="1 5" id="KW-0560">Oxidoreductase</keyword>
<comment type="similarity">
    <text evidence="3">Belongs to the UDP-glucose/GDP-mannose dehydrogenase family.</text>
</comment>
<proteinExistence type="inferred from homology"/>
<accession>A0ABT6MAM3</accession>
<feature type="domain" description="UDP-glucose/GDP-mannose dehydrogenase C-terminal" evidence="4">
    <location>
        <begin position="345"/>
        <end position="438"/>
    </location>
</feature>
<evidence type="ECO:0000313" key="6">
    <source>
        <dbReference type="Proteomes" id="UP001160334"/>
    </source>
</evidence>
<dbReference type="InterPro" id="IPR008927">
    <property type="entry name" value="6-PGluconate_DH-like_C_sf"/>
</dbReference>
<dbReference type="PANTHER" id="PTHR43491">
    <property type="entry name" value="UDP-N-ACETYL-D-MANNOSAMINE DEHYDROGENASE"/>
    <property type="match status" value="1"/>
</dbReference>
<dbReference type="Proteomes" id="UP001160334">
    <property type="component" value="Unassembled WGS sequence"/>
</dbReference>
<name>A0ABT6MAM3_9NOCA</name>
<reference evidence="5 6" key="1">
    <citation type="submission" date="2023-04" db="EMBL/GenBank/DDBJ databases">
        <title>Forest soil microbial communities from Buena Vista Peninsula, Colon Province, Panama.</title>
        <authorList>
            <person name="Bouskill N."/>
        </authorList>
    </citation>
    <scope>NUCLEOTIDE SEQUENCE [LARGE SCALE GENOMIC DNA]</scope>
    <source>
        <strain evidence="5 6">CFH S0262</strain>
    </source>
</reference>
<dbReference type="NCBIfam" id="TIGR03026">
    <property type="entry name" value="NDP-sugDHase"/>
    <property type="match status" value="1"/>
</dbReference>
<dbReference type="InterPro" id="IPR036220">
    <property type="entry name" value="UDP-Glc/GDP-Man_DH_C_sf"/>
</dbReference>
<dbReference type="InterPro" id="IPR001732">
    <property type="entry name" value="UDP-Glc/GDP-Man_DH_N"/>
</dbReference>
<dbReference type="Pfam" id="PF00984">
    <property type="entry name" value="UDPG_MGDP_dh"/>
    <property type="match status" value="1"/>
</dbReference>
<evidence type="ECO:0000256" key="2">
    <source>
        <dbReference type="ARBA" id="ARBA00023027"/>
    </source>
</evidence>
<dbReference type="Gene3D" id="3.40.50.720">
    <property type="entry name" value="NAD(P)-binding Rossmann-like Domain"/>
    <property type="match status" value="2"/>
</dbReference>
<comment type="caution">
    <text evidence="5">The sequence shown here is derived from an EMBL/GenBank/DDBJ whole genome shotgun (WGS) entry which is preliminary data.</text>
</comment>
<dbReference type="Pfam" id="PF03720">
    <property type="entry name" value="UDPG_MGDP_dh_C"/>
    <property type="match status" value="1"/>
</dbReference>
<evidence type="ECO:0000313" key="5">
    <source>
        <dbReference type="EMBL" id="MDH6281358.1"/>
    </source>
</evidence>
<dbReference type="GO" id="GO:0047004">
    <property type="term" value="F:UDP-N-acetylglucosamine 6-dehydrogenase activity"/>
    <property type="evidence" value="ECO:0007669"/>
    <property type="project" value="UniProtKB-EC"/>
</dbReference>
<keyword evidence="2" id="KW-0520">NAD</keyword>
<dbReference type="InterPro" id="IPR014026">
    <property type="entry name" value="UDP-Glc/GDP-Man_DH_dimer"/>
</dbReference>